<protein>
    <submittedName>
        <fullName evidence="2">Uncharacterized protein</fullName>
    </submittedName>
</protein>
<dbReference type="EMBL" id="EAAA01002928">
    <property type="status" value="NOT_ANNOTATED_CDS"/>
    <property type="molecule type" value="Genomic_DNA"/>
</dbReference>
<evidence type="ECO:0000313" key="2">
    <source>
        <dbReference type="Ensembl" id="ENSCINP00000016952.3"/>
    </source>
</evidence>
<dbReference type="InParanoid" id="F6QBP3"/>
<reference evidence="2" key="2">
    <citation type="journal article" date="2008" name="Genome Biol.">
        <title>Improved genome assembly and evidence-based global gene model set for the chordate Ciona intestinalis: new insight into intron and operon populations.</title>
        <authorList>
            <person name="Satou Y."/>
            <person name="Mineta K."/>
            <person name="Ogasawara M."/>
            <person name="Sasakura Y."/>
            <person name="Shoguchi E."/>
            <person name="Ueno K."/>
            <person name="Yamada L."/>
            <person name="Matsumoto J."/>
            <person name="Wasserscheid J."/>
            <person name="Dewar K."/>
            <person name="Wiley G.B."/>
            <person name="Macmil S.L."/>
            <person name="Roe B.A."/>
            <person name="Zeller R.W."/>
            <person name="Hastings K.E."/>
            <person name="Lemaire P."/>
            <person name="Lindquist E."/>
            <person name="Endo T."/>
            <person name="Hotta K."/>
            <person name="Inaba K."/>
        </authorList>
    </citation>
    <scope>NUCLEOTIDE SEQUENCE [LARGE SCALE GENOMIC DNA]</scope>
    <source>
        <strain evidence="2">wild type</strain>
    </source>
</reference>
<sequence length="214" mass="23900">MAGEIFATSVRLGTIRLYPRFVDSGCNNNNIEIQLGLNEITFVATSAENEDDGKEIDIKIPVQAIHKVQAHLQGHCPVIWMNVNSACAAELRTLCGIQDKHGAYFDPDAIKFAERQISITSISTSDSRPFALQNLIKNYFFKIAKQIKIKPDTFFSSINQQQCNVKLMQVADAITKLGHQKKPRIPSTFGKGNETPKKPQLKRSKQSVSPLKEE</sequence>
<dbReference type="HOGENOM" id="CLU_1282844_0_0_1"/>
<reference evidence="2" key="4">
    <citation type="submission" date="2025-09" db="UniProtKB">
        <authorList>
            <consortium name="Ensembl"/>
        </authorList>
    </citation>
    <scope>IDENTIFICATION</scope>
</reference>
<dbReference type="GeneTree" id="ENSGT00530000066547"/>
<evidence type="ECO:0000256" key="1">
    <source>
        <dbReference type="SAM" id="MobiDB-lite"/>
    </source>
</evidence>
<proteinExistence type="predicted"/>
<feature type="region of interest" description="Disordered" evidence="1">
    <location>
        <begin position="181"/>
        <end position="214"/>
    </location>
</feature>
<dbReference type="Proteomes" id="UP000008144">
    <property type="component" value="Chromosome 9"/>
</dbReference>
<evidence type="ECO:0000313" key="3">
    <source>
        <dbReference type="Proteomes" id="UP000008144"/>
    </source>
</evidence>
<reference evidence="3" key="1">
    <citation type="journal article" date="2002" name="Science">
        <title>The draft genome of Ciona intestinalis: insights into chordate and vertebrate origins.</title>
        <authorList>
            <person name="Dehal P."/>
            <person name="Satou Y."/>
            <person name="Campbell R.K."/>
            <person name="Chapman J."/>
            <person name="Degnan B."/>
            <person name="De Tomaso A."/>
            <person name="Davidson B."/>
            <person name="Di Gregorio A."/>
            <person name="Gelpke M."/>
            <person name="Goodstein D.M."/>
            <person name="Harafuji N."/>
            <person name="Hastings K.E."/>
            <person name="Ho I."/>
            <person name="Hotta K."/>
            <person name="Huang W."/>
            <person name="Kawashima T."/>
            <person name="Lemaire P."/>
            <person name="Martinez D."/>
            <person name="Meinertzhagen I.A."/>
            <person name="Necula S."/>
            <person name="Nonaka M."/>
            <person name="Putnam N."/>
            <person name="Rash S."/>
            <person name="Saiga H."/>
            <person name="Satake M."/>
            <person name="Terry A."/>
            <person name="Yamada L."/>
            <person name="Wang H.G."/>
            <person name="Awazu S."/>
            <person name="Azumi K."/>
            <person name="Boore J."/>
            <person name="Branno M."/>
            <person name="Chin-Bow S."/>
            <person name="DeSantis R."/>
            <person name="Doyle S."/>
            <person name="Francino P."/>
            <person name="Keys D.N."/>
            <person name="Haga S."/>
            <person name="Hayashi H."/>
            <person name="Hino K."/>
            <person name="Imai K.S."/>
            <person name="Inaba K."/>
            <person name="Kano S."/>
            <person name="Kobayashi K."/>
            <person name="Kobayashi M."/>
            <person name="Lee B.I."/>
            <person name="Makabe K.W."/>
            <person name="Manohar C."/>
            <person name="Matassi G."/>
            <person name="Medina M."/>
            <person name="Mochizuki Y."/>
            <person name="Mount S."/>
            <person name="Morishita T."/>
            <person name="Miura S."/>
            <person name="Nakayama A."/>
            <person name="Nishizaka S."/>
            <person name="Nomoto H."/>
            <person name="Ohta F."/>
            <person name="Oishi K."/>
            <person name="Rigoutsos I."/>
            <person name="Sano M."/>
            <person name="Sasaki A."/>
            <person name="Sasakura Y."/>
            <person name="Shoguchi E."/>
            <person name="Shin-i T."/>
            <person name="Spagnuolo A."/>
            <person name="Stainier D."/>
            <person name="Suzuki M.M."/>
            <person name="Tassy O."/>
            <person name="Takatori N."/>
            <person name="Tokuoka M."/>
            <person name="Yagi K."/>
            <person name="Yoshizaki F."/>
            <person name="Wada S."/>
            <person name="Zhang C."/>
            <person name="Hyatt P.D."/>
            <person name="Larimer F."/>
            <person name="Detter C."/>
            <person name="Doggett N."/>
            <person name="Glavina T."/>
            <person name="Hawkins T."/>
            <person name="Richardson P."/>
            <person name="Lucas S."/>
            <person name="Kohara Y."/>
            <person name="Levine M."/>
            <person name="Satoh N."/>
            <person name="Rokhsar D.S."/>
        </authorList>
    </citation>
    <scope>NUCLEOTIDE SEQUENCE [LARGE SCALE GENOMIC DNA]</scope>
</reference>
<dbReference type="Ensembl" id="ENSCINT00000016952.3">
    <property type="protein sequence ID" value="ENSCINP00000016952.3"/>
    <property type="gene ID" value="ENSCING00000008295.3"/>
</dbReference>
<name>F6QBP3_CIOIN</name>
<dbReference type="AlphaFoldDB" id="F6QBP3"/>
<accession>F6QBP3</accession>
<reference evidence="2" key="3">
    <citation type="submission" date="2025-08" db="UniProtKB">
        <authorList>
            <consortium name="Ensembl"/>
        </authorList>
    </citation>
    <scope>IDENTIFICATION</scope>
</reference>
<keyword evidence="3" id="KW-1185">Reference proteome</keyword>
<organism evidence="2 3">
    <name type="scientific">Ciona intestinalis</name>
    <name type="common">Transparent sea squirt</name>
    <name type="synonym">Ascidia intestinalis</name>
    <dbReference type="NCBI Taxonomy" id="7719"/>
    <lineage>
        <taxon>Eukaryota</taxon>
        <taxon>Metazoa</taxon>
        <taxon>Chordata</taxon>
        <taxon>Tunicata</taxon>
        <taxon>Ascidiacea</taxon>
        <taxon>Phlebobranchia</taxon>
        <taxon>Cionidae</taxon>
        <taxon>Ciona</taxon>
    </lineage>
</organism>